<dbReference type="Gene3D" id="1.25.40.20">
    <property type="entry name" value="Ankyrin repeat-containing domain"/>
    <property type="match status" value="3"/>
</dbReference>
<evidence type="ECO:0000256" key="5">
    <source>
        <dbReference type="PROSITE-ProRule" id="PRU00175"/>
    </source>
</evidence>
<proteinExistence type="predicted"/>
<feature type="domain" description="RING-type" evidence="7">
    <location>
        <begin position="880"/>
        <end position="944"/>
    </location>
</feature>
<dbReference type="Proteomes" id="UP001054902">
    <property type="component" value="Unassembled WGS sequence"/>
</dbReference>
<dbReference type="InterPro" id="IPR017907">
    <property type="entry name" value="Znf_RING_CS"/>
</dbReference>
<evidence type="ECO:0000256" key="4">
    <source>
        <dbReference type="PROSITE-ProRule" id="PRU00023"/>
    </source>
</evidence>
<evidence type="ECO:0000256" key="1">
    <source>
        <dbReference type="ARBA" id="ARBA00022723"/>
    </source>
</evidence>
<dbReference type="InterPro" id="IPR013083">
    <property type="entry name" value="Znf_RING/FYVE/PHD"/>
</dbReference>
<protein>
    <recommendedName>
        <fullName evidence="7">RING-type domain-containing protein</fullName>
    </recommendedName>
</protein>
<feature type="coiled-coil region" evidence="6">
    <location>
        <begin position="622"/>
        <end position="709"/>
    </location>
</feature>
<comment type="caution">
    <text evidence="8">The sequence shown here is derived from an EMBL/GenBank/DDBJ whole genome shotgun (WGS) entry which is preliminary data.</text>
</comment>
<dbReference type="SMART" id="SM00248">
    <property type="entry name" value="ANK"/>
    <property type="match status" value="7"/>
</dbReference>
<gene>
    <name evidence="8" type="ORF">CTEN210_16358</name>
</gene>
<keyword evidence="2 5" id="KW-0863">Zinc-finger</keyword>
<dbReference type="PANTHER" id="PTHR24121:SF23">
    <property type="entry name" value="NO MECHANORECEPTOR POTENTIAL C, ISOFORM H"/>
    <property type="match status" value="1"/>
</dbReference>
<keyword evidence="9" id="KW-1185">Reference proteome</keyword>
<feature type="coiled-coil region" evidence="6">
    <location>
        <begin position="734"/>
        <end position="873"/>
    </location>
</feature>
<name>A0AAD3HDI2_9STRA</name>
<dbReference type="PROSITE" id="PS50297">
    <property type="entry name" value="ANK_REP_REGION"/>
    <property type="match status" value="1"/>
</dbReference>
<dbReference type="PROSITE" id="PS00518">
    <property type="entry name" value="ZF_RING_1"/>
    <property type="match status" value="1"/>
</dbReference>
<dbReference type="PROSITE" id="PS50088">
    <property type="entry name" value="ANK_REPEAT"/>
    <property type="match status" value="1"/>
</dbReference>
<accession>A0AAD3HDI2</accession>
<dbReference type="InterPro" id="IPR002110">
    <property type="entry name" value="Ankyrin_rpt"/>
</dbReference>
<dbReference type="Pfam" id="PF12796">
    <property type="entry name" value="Ank_2"/>
    <property type="match status" value="1"/>
</dbReference>
<keyword evidence="4" id="KW-0040">ANK repeat</keyword>
<dbReference type="PANTHER" id="PTHR24121">
    <property type="entry name" value="NO MECHANORECEPTOR POTENTIAL C, ISOFORM D-RELATED"/>
    <property type="match status" value="1"/>
</dbReference>
<evidence type="ECO:0000259" key="7">
    <source>
        <dbReference type="PROSITE" id="PS50089"/>
    </source>
</evidence>
<dbReference type="InterPro" id="IPR001841">
    <property type="entry name" value="Znf_RING"/>
</dbReference>
<sequence length="1027" mass="118128">MPRRPQLHEWCSDEDWKKVKGFLANRKISKETKEAALYRKFKKKNCLYIACVHDADVEVIKIMLKIGGEELLADTRTPSGCSTVLNLLCFKHREHNSEIVRVLAETGGEEYVLETSCGNTALHNSLIDTDENALCRARYLLAVGQKKLVMMQDSSKMTAFHRIFLQFKERPESYKLLIKEMLSYGGKKLTWIQDWQGETALHLCRRIFDSDTVNCFDSTWDYVHEIYEMIISVGEKELLLVQDNEGRTVLHRTKSWKRDLNEERYQCQEEILNLFLSVGGKDLTLLQTNEAKETILHMQISEFSDMINADDSRQDDMKCLYKRLKSIIDVGDKDLLLQQNTEGETVLHLACKCYLINQQWQTYQNSLIELFLTIGGKDLVMIQDEEGRSALHVACFHSIDESIVRNLVQVGGKDLVQMLDGSGKSVMHHGHCVDIIESANPPFRCIQKFCLERSWDRVRMLLNNSYINNDEKKKRIHWNCLHTACSLKDVPVEIVRKMIEVGGKDIVMKTYDAFGTALHIACKCCVDPEVVELLIKAGGKDLVLMNNYSGGQTALHIACRRKNNESVVKLLSSKGGSTLVKMENSKGETAFASGHYIDILQQVMEQQKGTSDLDSSGNANVVSSLSQQVASLKRQLEDVRKRGAVQGKDVTSSIHGKEDTIKKMKHVVETLREEIKTLYDTASEKDDRIKQYKVQLQQKEVDVERKTRLLNNAVESLHKEKTEVKRLLAVESDKDHTNTENAILQAQIKELRVKESDSETKFLEAKRESEGLKSKVRQLESKEKEWEDRLESMKNEKDELQKDVHRLNELQRQNEISLNEKVDENSEIQRTVDELKIKLQHEESNRIQNQRQNEKLLDQIQQYKKALEKAMEIPGKVKQCSKCSCHYSHLTNSVDMDDGIFDFHLPVQSHSCEHTICYGCVVKYHQQQVDAGQDFSFINCPFCNHVNAFNVDEPFLQKQTMDWLKLNSENKYLFEKLLPSSNGLKRGQSELYDSSSEEDSFDGMNECQAKRQRKINVKLESSTVYEF</sequence>
<keyword evidence="6" id="KW-0175">Coiled coil</keyword>
<dbReference type="SUPFAM" id="SSF57850">
    <property type="entry name" value="RING/U-box"/>
    <property type="match status" value="1"/>
</dbReference>
<dbReference type="InterPro" id="IPR036770">
    <property type="entry name" value="Ankyrin_rpt-contain_sf"/>
</dbReference>
<evidence type="ECO:0000313" key="9">
    <source>
        <dbReference type="Proteomes" id="UP001054902"/>
    </source>
</evidence>
<evidence type="ECO:0000256" key="2">
    <source>
        <dbReference type="ARBA" id="ARBA00022771"/>
    </source>
</evidence>
<dbReference type="EMBL" id="BLLK01000069">
    <property type="protein sequence ID" value="GFH59882.1"/>
    <property type="molecule type" value="Genomic_DNA"/>
</dbReference>
<dbReference type="PROSITE" id="PS50089">
    <property type="entry name" value="ZF_RING_2"/>
    <property type="match status" value="1"/>
</dbReference>
<feature type="repeat" description="ANK" evidence="4">
    <location>
        <begin position="550"/>
        <end position="583"/>
    </location>
</feature>
<evidence type="ECO:0000256" key="6">
    <source>
        <dbReference type="SAM" id="Coils"/>
    </source>
</evidence>
<organism evidence="8 9">
    <name type="scientific">Chaetoceros tenuissimus</name>
    <dbReference type="NCBI Taxonomy" id="426638"/>
    <lineage>
        <taxon>Eukaryota</taxon>
        <taxon>Sar</taxon>
        <taxon>Stramenopiles</taxon>
        <taxon>Ochrophyta</taxon>
        <taxon>Bacillariophyta</taxon>
        <taxon>Coscinodiscophyceae</taxon>
        <taxon>Chaetocerotophycidae</taxon>
        <taxon>Chaetocerotales</taxon>
        <taxon>Chaetocerotaceae</taxon>
        <taxon>Chaetoceros</taxon>
    </lineage>
</organism>
<dbReference type="Gene3D" id="3.30.40.10">
    <property type="entry name" value="Zinc/RING finger domain, C3HC4 (zinc finger)"/>
    <property type="match status" value="1"/>
</dbReference>
<dbReference type="GO" id="GO:0008270">
    <property type="term" value="F:zinc ion binding"/>
    <property type="evidence" value="ECO:0007669"/>
    <property type="project" value="UniProtKB-KW"/>
</dbReference>
<evidence type="ECO:0000313" key="8">
    <source>
        <dbReference type="EMBL" id="GFH59882.1"/>
    </source>
</evidence>
<reference evidence="8 9" key="1">
    <citation type="journal article" date="2021" name="Sci. Rep.">
        <title>The genome of the diatom Chaetoceros tenuissimus carries an ancient integrated fragment of an extant virus.</title>
        <authorList>
            <person name="Hongo Y."/>
            <person name="Kimura K."/>
            <person name="Takaki Y."/>
            <person name="Yoshida Y."/>
            <person name="Baba S."/>
            <person name="Kobayashi G."/>
            <person name="Nagasaki K."/>
            <person name="Hano T."/>
            <person name="Tomaru Y."/>
        </authorList>
    </citation>
    <scope>NUCLEOTIDE SEQUENCE [LARGE SCALE GENOMIC DNA]</scope>
    <source>
        <strain evidence="8 9">NIES-3715</strain>
    </source>
</reference>
<dbReference type="SUPFAM" id="SSF48403">
    <property type="entry name" value="Ankyrin repeat"/>
    <property type="match status" value="2"/>
</dbReference>
<keyword evidence="3" id="KW-0862">Zinc</keyword>
<dbReference type="AlphaFoldDB" id="A0AAD3HDI2"/>
<keyword evidence="1" id="KW-0479">Metal-binding</keyword>
<evidence type="ECO:0000256" key="3">
    <source>
        <dbReference type="ARBA" id="ARBA00022833"/>
    </source>
</evidence>